<reference evidence="3" key="2">
    <citation type="submission" date="2021-04" db="EMBL/GenBank/DDBJ databases">
        <authorList>
            <person name="Gilroy R."/>
        </authorList>
    </citation>
    <scope>NUCLEOTIDE SEQUENCE</scope>
    <source>
        <strain evidence="3">1068</strain>
    </source>
</reference>
<organism evidence="3 4">
    <name type="scientific">Candidatus Blautia pullicola</name>
    <dbReference type="NCBI Taxonomy" id="2838498"/>
    <lineage>
        <taxon>Bacteria</taxon>
        <taxon>Bacillati</taxon>
        <taxon>Bacillota</taxon>
        <taxon>Clostridia</taxon>
        <taxon>Lachnospirales</taxon>
        <taxon>Lachnospiraceae</taxon>
        <taxon>Blautia</taxon>
    </lineage>
</organism>
<dbReference type="InterPro" id="IPR041183">
    <property type="entry name" value="Cyclophilin-like"/>
</dbReference>
<dbReference type="Proteomes" id="UP000824056">
    <property type="component" value="Unassembled WGS sequence"/>
</dbReference>
<evidence type="ECO:0000313" key="3">
    <source>
        <dbReference type="EMBL" id="HIZ66207.1"/>
    </source>
</evidence>
<name>A0A9D2FT70_9FIRM</name>
<proteinExistence type="predicted"/>
<dbReference type="Gene3D" id="2.40.100.20">
    <property type="match status" value="1"/>
</dbReference>
<accession>A0A9D2FT70</accession>
<dbReference type="EMBL" id="DXBG01000234">
    <property type="protein sequence ID" value="HIZ66207.1"/>
    <property type="molecule type" value="Genomic_DNA"/>
</dbReference>
<evidence type="ECO:0000313" key="4">
    <source>
        <dbReference type="Proteomes" id="UP000824056"/>
    </source>
</evidence>
<evidence type="ECO:0000259" key="2">
    <source>
        <dbReference type="Pfam" id="PF18050"/>
    </source>
</evidence>
<feature type="compositionally biased region" description="Polar residues" evidence="1">
    <location>
        <begin position="49"/>
        <end position="61"/>
    </location>
</feature>
<dbReference type="Pfam" id="PF18050">
    <property type="entry name" value="Cyclophil_like2"/>
    <property type="match status" value="1"/>
</dbReference>
<reference evidence="3" key="1">
    <citation type="journal article" date="2021" name="PeerJ">
        <title>Extensive microbial diversity within the chicken gut microbiome revealed by metagenomics and culture.</title>
        <authorList>
            <person name="Gilroy R."/>
            <person name="Ravi A."/>
            <person name="Getino M."/>
            <person name="Pursley I."/>
            <person name="Horton D.L."/>
            <person name="Alikhan N.F."/>
            <person name="Baker D."/>
            <person name="Gharbi K."/>
            <person name="Hall N."/>
            <person name="Watson M."/>
            <person name="Adriaenssens E.M."/>
            <person name="Foster-Nyarko E."/>
            <person name="Jarju S."/>
            <person name="Secka A."/>
            <person name="Antonio M."/>
            <person name="Oren A."/>
            <person name="Chaudhuri R.R."/>
            <person name="La Ragione R."/>
            <person name="Hildebrand F."/>
            <person name="Pallen M.J."/>
        </authorList>
    </citation>
    <scope>NUCLEOTIDE SEQUENCE</scope>
    <source>
        <strain evidence="3">1068</strain>
    </source>
</reference>
<comment type="caution">
    <text evidence="3">The sequence shown here is derived from an EMBL/GenBank/DDBJ whole genome shotgun (WGS) entry which is preliminary data.</text>
</comment>
<feature type="domain" description="Cyclophilin-like" evidence="2">
    <location>
        <begin position="79"/>
        <end position="185"/>
    </location>
</feature>
<gene>
    <name evidence="3" type="ORF">H9809_09965</name>
</gene>
<feature type="region of interest" description="Disordered" evidence="1">
    <location>
        <begin position="39"/>
        <end position="74"/>
    </location>
</feature>
<dbReference type="SUPFAM" id="SSF50891">
    <property type="entry name" value="Cyclophilin-like"/>
    <property type="match status" value="1"/>
</dbReference>
<dbReference type="InterPro" id="IPR029000">
    <property type="entry name" value="Cyclophilin-like_dom_sf"/>
</dbReference>
<protein>
    <recommendedName>
        <fullName evidence="2">Cyclophilin-like domain-containing protein</fullName>
    </recommendedName>
</protein>
<evidence type="ECO:0000256" key="1">
    <source>
        <dbReference type="SAM" id="MobiDB-lite"/>
    </source>
</evidence>
<sequence length="189" mass="20319">MEACPLGLLFAGIKKAALLITCIGGITLLAACSRAEEQNSSAPEKDTSDIQVSQGESTGGQQEEVSEEDREMERKVNVQIGTENFTATLENNEAANAFAEMMREEPVVIQMSDYSGFEKVGSLGRNLPASNSQMTTQAGDIVLYNGSQIVIFYGSNSWSYTRLARIDDLTGWEEALGNGDVTAAFSIGE</sequence>
<dbReference type="AlphaFoldDB" id="A0A9D2FT70"/>